<accession>A0AAD6NJ50</accession>
<feature type="domain" description="VOC" evidence="2">
    <location>
        <begin position="224"/>
        <end position="351"/>
    </location>
</feature>
<dbReference type="Gene3D" id="3.10.180.10">
    <property type="entry name" value="2,3-Dihydroxybiphenyl 1,2-Dioxygenase, domain 1"/>
    <property type="match status" value="2"/>
</dbReference>
<evidence type="ECO:0000313" key="4">
    <source>
        <dbReference type="Proteomes" id="UP001221413"/>
    </source>
</evidence>
<dbReference type="GO" id="GO:0004493">
    <property type="term" value="F:methylmalonyl-CoA epimerase activity"/>
    <property type="evidence" value="ECO:0007669"/>
    <property type="project" value="TreeGrafter"/>
</dbReference>
<organism evidence="3 4">
    <name type="scientific">Drechslerella dactyloides</name>
    <name type="common">Nematode-trapping fungus</name>
    <name type="synonym">Arthrobotrys dactyloides</name>
    <dbReference type="NCBI Taxonomy" id="74499"/>
    <lineage>
        <taxon>Eukaryota</taxon>
        <taxon>Fungi</taxon>
        <taxon>Dikarya</taxon>
        <taxon>Ascomycota</taxon>
        <taxon>Pezizomycotina</taxon>
        <taxon>Orbiliomycetes</taxon>
        <taxon>Orbiliales</taxon>
        <taxon>Orbiliaceae</taxon>
        <taxon>Drechslerella</taxon>
    </lineage>
</organism>
<dbReference type="InterPro" id="IPR037523">
    <property type="entry name" value="VOC_core"/>
</dbReference>
<evidence type="ECO:0000256" key="1">
    <source>
        <dbReference type="ARBA" id="ARBA00022723"/>
    </source>
</evidence>
<dbReference type="PROSITE" id="PS51819">
    <property type="entry name" value="VOC"/>
    <property type="match status" value="1"/>
</dbReference>
<protein>
    <recommendedName>
        <fullName evidence="2">VOC domain-containing protein</fullName>
    </recommendedName>
</protein>
<sequence length="384" mass="43419">MNNRSLITTSDSGLYVRGISSLKLPEMDDQSHNQLPANSGRTIAAPAAMKDVELVSPSRWAPAWPNVEKIRIVKLCHMRYRHPASRVGDIVAFLLDFGMQIVKKTEQAIWFSGYGVDQYVYYAEFGPEKAFLGGTWEVESWADLERAAKLGNSEIVQLRDAPGGGHLVTIKDPEGFPVNFMYGATPRSQPTRKPAESLQVNDEFSKPRKGAFQRFEPGPAAVHKLGHFGLTISDFELEFRWYTTHFNLVPSDILFAREGSGNKTDVAAFLHIDRGQAYTDHHSFFFTIAPSKHVHHSSYEVHDYDTQNMGHFWLKNKGYNPVWGLGRHRLGSQIFDYWWDPDGFMVEHYIDGDLVNEDTPTGRHLAGDESLAVWSEPVPSTFML</sequence>
<comment type="caution">
    <text evidence="3">The sequence shown here is derived from an EMBL/GenBank/DDBJ whole genome shotgun (WGS) entry which is preliminary data.</text>
</comment>
<dbReference type="InterPro" id="IPR051785">
    <property type="entry name" value="MMCE/EMCE_epimerase"/>
</dbReference>
<dbReference type="PANTHER" id="PTHR43048">
    <property type="entry name" value="METHYLMALONYL-COA EPIMERASE"/>
    <property type="match status" value="1"/>
</dbReference>
<dbReference type="SUPFAM" id="SSF54593">
    <property type="entry name" value="Glyoxalase/Bleomycin resistance protein/Dihydroxybiphenyl dioxygenase"/>
    <property type="match status" value="1"/>
</dbReference>
<proteinExistence type="predicted"/>
<dbReference type="AlphaFoldDB" id="A0AAD6NJ50"/>
<dbReference type="InterPro" id="IPR029068">
    <property type="entry name" value="Glyas_Bleomycin-R_OHBP_Dase"/>
</dbReference>
<dbReference type="FunFam" id="3.10.180.10:FF:000034">
    <property type="entry name" value="Glyoxalase/Bleomycin resistance protein/Dihydroxybiphenyl dioxygenase"/>
    <property type="match status" value="1"/>
</dbReference>
<keyword evidence="4" id="KW-1185">Reference proteome</keyword>
<dbReference type="Proteomes" id="UP001221413">
    <property type="component" value="Unassembled WGS sequence"/>
</dbReference>
<evidence type="ECO:0000259" key="2">
    <source>
        <dbReference type="PROSITE" id="PS51819"/>
    </source>
</evidence>
<dbReference type="GO" id="GO:0046872">
    <property type="term" value="F:metal ion binding"/>
    <property type="evidence" value="ECO:0007669"/>
    <property type="project" value="UniProtKB-KW"/>
</dbReference>
<evidence type="ECO:0000313" key="3">
    <source>
        <dbReference type="EMBL" id="KAJ6260077.1"/>
    </source>
</evidence>
<dbReference type="GO" id="GO:0005739">
    <property type="term" value="C:mitochondrion"/>
    <property type="evidence" value="ECO:0007669"/>
    <property type="project" value="TreeGrafter"/>
</dbReference>
<dbReference type="GO" id="GO:0046491">
    <property type="term" value="P:L-methylmalonyl-CoA metabolic process"/>
    <property type="evidence" value="ECO:0007669"/>
    <property type="project" value="TreeGrafter"/>
</dbReference>
<reference evidence="3" key="1">
    <citation type="submission" date="2023-01" db="EMBL/GenBank/DDBJ databases">
        <title>The chitinases involved in constricting ring structure development in the nematode-trapping fungus Drechslerella dactyloides.</title>
        <authorList>
            <person name="Wang R."/>
            <person name="Zhang L."/>
            <person name="Tang P."/>
            <person name="Li S."/>
            <person name="Liang L."/>
        </authorList>
    </citation>
    <scope>NUCLEOTIDE SEQUENCE</scope>
    <source>
        <strain evidence="3">YMF1.00031</strain>
    </source>
</reference>
<name>A0AAD6NJ50_DREDA</name>
<keyword evidence="1" id="KW-0479">Metal-binding</keyword>
<dbReference type="EMBL" id="JAQGDS010000006">
    <property type="protein sequence ID" value="KAJ6260077.1"/>
    <property type="molecule type" value="Genomic_DNA"/>
</dbReference>
<gene>
    <name evidence="3" type="ORF">Dda_5723</name>
</gene>
<dbReference type="PANTHER" id="PTHR43048:SF3">
    <property type="entry name" value="METHYLMALONYL-COA EPIMERASE, MITOCHONDRIAL"/>
    <property type="match status" value="1"/>
</dbReference>